<name>A0A0X8HCU7_9GAMM</name>
<evidence type="ECO:0000313" key="2">
    <source>
        <dbReference type="EMBL" id="AMD00271.1"/>
    </source>
</evidence>
<sequence length="122" mass="12811">MGFGARHQSQVRLSGHQGLPERQSLPRAAAAVATLDVGVALLAGIAIFSVVFAQGMDDAFLPNVLVGHEVKLFSEDPQVPGHYRIIQGGTVEALGAIHFLTGESAGYITGETLQVNGGMNMR</sequence>
<evidence type="ECO:0000256" key="1">
    <source>
        <dbReference type="SAM" id="Phobius"/>
    </source>
</evidence>
<keyword evidence="1" id="KW-1133">Transmembrane helix</keyword>
<dbReference type="SUPFAM" id="SSF51735">
    <property type="entry name" value="NAD(P)-binding Rossmann-fold domains"/>
    <property type="match status" value="1"/>
</dbReference>
<dbReference type="AlphaFoldDB" id="A0A0X8HCU7"/>
<evidence type="ECO:0000313" key="3">
    <source>
        <dbReference type="Proteomes" id="UP000063387"/>
    </source>
</evidence>
<keyword evidence="1" id="KW-0812">Transmembrane</keyword>
<dbReference type="STRING" id="507626.LOKO_01198"/>
<keyword evidence="3" id="KW-1185">Reference proteome</keyword>
<dbReference type="PATRIC" id="fig|507626.3.peg.1187"/>
<reference evidence="2 3" key="2">
    <citation type="submission" date="2016-02" db="EMBL/GenBank/DDBJ databases">
        <authorList>
            <person name="Wen L."/>
            <person name="He K."/>
            <person name="Yang H."/>
        </authorList>
    </citation>
    <scope>NUCLEOTIDE SEQUENCE [LARGE SCALE GENOMIC DNA]</scope>
    <source>
        <strain evidence="2 3">AGD 8-3</strain>
    </source>
</reference>
<accession>A0A0X8HCU7</accession>
<dbReference type="Proteomes" id="UP000063387">
    <property type="component" value="Chromosome"/>
</dbReference>
<organism evidence="2 3">
    <name type="scientific">Halomonas chromatireducens</name>
    <dbReference type="NCBI Taxonomy" id="507626"/>
    <lineage>
        <taxon>Bacteria</taxon>
        <taxon>Pseudomonadati</taxon>
        <taxon>Pseudomonadota</taxon>
        <taxon>Gammaproteobacteria</taxon>
        <taxon>Oceanospirillales</taxon>
        <taxon>Halomonadaceae</taxon>
        <taxon>Halomonas</taxon>
    </lineage>
</organism>
<dbReference type="EMBL" id="CP014226">
    <property type="protein sequence ID" value="AMD00271.1"/>
    <property type="molecule type" value="Genomic_DNA"/>
</dbReference>
<dbReference type="KEGG" id="hco:LOKO_01198"/>
<dbReference type="InterPro" id="IPR037272">
    <property type="entry name" value="SNS_sf"/>
</dbReference>
<keyword evidence="1" id="KW-0472">Membrane</keyword>
<protein>
    <submittedName>
        <fullName evidence="2">Acetoacetyl-CoA reductase</fullName>
    </submittedName>
</protein>
<dbReference type="SUPFAM" id="SSF161070">
    <property type="entry name" value="SNF-like"/>
    <property type="match status" value="1"/>
</dbReference>
<feature type="transmembrane region" description="Helical" evidence="1">
    <location>
        <begin position="28"/>
        <end position="53"/>
    </location>
</feature>
<reference evidence="2 3" key="1">
    <citation type="journal article" date="2016" name="Genome Announc.">
        <title>Draft Genome Sequence of 'Halomonas chromatireducens' Strain AGD 8-3, a Haloalkaliphilic Chromate- and Selenite-Reducing Gammaproteobacterium.</title>
        <authorList>
            <person name="Sharko F.S."/>
            <person name="Shapovalova A.A."/>
            <person name="Tsygankova S.V."/>
            <person name="Komova A.V."/>
            <person name="Boulygina E.S."/>
            <person name="Teslyuk A.B."/>
            <person name="Gotovtsev P.M."/>
            <person name="Namsaraev Z.B."/>
            <person name="Khijniak T.V."/>
            <person name="Nedoluzhko A.V."/>
            <person name="Vasilov R.G."/>
        </authorList>
    </citation>
    <scope>NUCLEOTIDE SEQUENCE [LARGE SCALE GENOMIC DNA]</scope>
    <source>
        <strain evidence="2 3">AGD 8-3</strain>
    </source>
</reference>
<proteinExistence type="predicted"/>
<dbReference type="InterPro" id="IPR036291">
    <property type="entry name" value="NAD(P)-bd_dom_sf"/>
</dbReference>
<gene>
    <name evidence="2" type="ORF">LOKO_01198</name>
</gene>